<proteinExistence type="evidence at transcript level"/>
<name>I3SCP7_MEDTR</name>
<sequence length="49" mass="5974">MWCHNSYRKRCNSFTSYKGSCFTILTRSSCNIKELTFLFYFSFYDLLSY</sequence>
<dbReference type="AlphaFoldDB" id="I3SCP7"/>
<accession>I3SCP7</accession>
<evidence type="ECO:0000313" key="1">
    <source>
        <dbReference type="EMBL" id="AFK38039.1"/>
    </source>
</evidence>
<dbReference type="EMBL" id="BT138244">
    <property type="protein sequence ID" value="AFK38039.1"/>
    <property type="molecule type" value="mRNA"/>
</dbReference>
<protein>
    <submittedName>
        <fullName evidence="1">Uncharacterized protein</fullName>
    </submittedName>
</protein>
<organism evidence="1">
    <name type="scientific">Medicago truncatula</name>
    <name type="common">Barrel medic</name>
    <name type="synonym">Medicago tribuloides</name>
    <dbReference type="NCBI Taxonomy" id="3880"/>
    <lineage>
        <taxon>Eukaryota</taxon>
        <taxon>Viridiplantae</taxon>
        <taxon>Streptophyta</taxon>
        <taxon>Embryophyta</taxon>
        <taxon>Tracheophyta</taxon>
        <taxon>Spermatophyta</taxon>
        <taxon>Magnoliopsida</taxon>
        <taxon>eudicotyledons</taxon>
        <taxon>Gunneridae</taxon>
        <taxon>Pentapetalae</taxon>
        <taxon>rosids</taxon>
        <taxon>fabids</taxon>
        <taxon>Fabales</taxon>
        <taxon>Fabaceae</taxon>
        <taxon>Papilionoideae</taxon>
        <taxon>50 kb inversion clade</taxon>
        <taxon>NPAAA clade</taxon>
        <taxon>Hologalegina</taxon>
        <taxon>IRL clade</taxon>
        <taxon>Trifolieae</taxon>
        <taxon>Medicago</taxon>
    </lineage>
</organism>
<reference evidence="1" key="1">
    <citation type="submission" date="2012-05" db="EMBL/GenBank/DDBJ databases">
        <authorList>
            <person name="Krishnakumar V."/>
            <person name="Cheung F."/>
            <person name="Xiao Y."/>
            <person name="Chan A."/>
            <person name="Moskal W.A."/>
            <person name="Town C.D."/>
        </authorList>
    </citation>
    <scope>NUCLEOTIDE SEQUENCE</scope>
</reference>